<evidence type="ECO:0000313" key="1">
    <source>
        <dbReference type="EMBL" id="PWK96697.1"/>
    </source>
</evidence>
<evidence type="ECO:0000313" key="2">
    <source>
        <dbReference type="Proteomes" id="UP000245981"/>
    </source>
</evidence>
<proteinExistence type="predicted"/>
<dbReference type="Proteomes" id="UP000245981">
    <property type="component" value="Unassembled WGS sequence"/>
</dbReference>
<name>A0A2V2BGJ6_9GAMM</name>
<comment type="caution">
    <text evidence="1">The sequence shown here is derived from an EMBL/GenBank/DDBJ whole genome shotgun (WGS) entry which is preliminary data.</text>
</comment>
<sequence length="39" mass="4591">MLKFCRHYVKLCKMLIKGKELYTGEQDVQARAVAMVLQF</sequence>
<protein>
    <submittedName>
        <fullName evidence="1">Uncharacterized protein</fullName>
    </submittedName>
</protein>
<gene>
    <name evidence="1" type="ORF">C7431_10523</name>
</gene>
<dbReference type="EMBL" id="QGHF01000005">
    <property type="protein sequence ID" value="PWK96697.1"/>
    <property type="molecule type" value="Genomic_DNA"/>
</dbReference>
<dbReference type="AlphaFoldDB" id="A0A2V2BGJ6"/>
<reference evidence="1 2" key="1">
    <citation type="submission" date="2018-05" db="EMBL/GenBank/DDBJ databases">
        <title>Genomic Encyclopedia of Type Strains, Phase IV (KMG-V): Genome sequencing to study the core and pangenomes of soil and plant-associated prokaryotes.</title>
        <authorList>
            <person name="Whitman W."/>
        </authorList>
    </citation>
    <scope>NUCLEOTIDE SEQUENCE [LARGE SCALE GENOMIC DNA]</scope>
    <source>
        <strain evidence="1 2">PNA 200-10</strain>
    </source>
</reference>
<accession>A0A2V2BGJ6</accession>
<organism evidence="1 2">
    <name type="scientific">Pantoea allii</name>
    <dbReference type="NCBI Taxonomy" id="574096"/>
    <lineage>
        <taxon>Bacteria</taxon>
        <taxon>Pseudomonadati</taxon>
        <taxon>Pseudomonadota</taxon>
        <taxon>Gammaproteobacteria</taxon>
        <taxon>Enterobacterales</taxon>
        <taxon>Erwiniaceae</taxon>
        <taxon>Pantoea</taxon>
    </lineage>
</organism>